<dbReference type="VEuPathDB" id="TriTrypDB:Lsey_0111_0200"/>
<evidence type="ECO:0000313" key="3">
    <source>
        <dbReference type="Proteomes" id="UP000038009"/>
    </source>
</evidence>
<gene>
    <name evidence="2" type="ORF">ABL78_4039</name>
</gene>
<evidence type="ECO:0000256" key="1">
    <source>
        <dbReference type="SAM" id="MobiDB-lite"/>
    </source>
</evidence>
<organism evidence="2 3">
    <name type="scientific">Leptomonas seymouri</name>
    <dbReference type="NCBI Taxonomy" id="5684"/>
    <lineage>
        <taxon>Eukaryota</taxon>
        <taxon>Discoba</taxon>
        <taxon>Euglenozoa</taxon>
        <taxon>Kinetoplastea</taxon>
        <taxon>Metakinetoplastina</taxon>
        <taxon>Trypanosomatida</taxon>
        <taxon>Trypanosomatidae</taxon>
        <taxon>Leishmaniinae</taxon>
        <taxon>Leptomonas</taxon>
    </lineage>
</organism>
<feature type="region of interest" description="Disordered" evidence="1">
    <location>
        <begin position="51"/>
        <end position="83"/>
    </location>
</feature>
<reference evidence="2 3" key="1">
    <citation type="journal article" date="2015" name="PLoS Pathog.">
        <title>Leptomonas seymouri: Adaptations to the Dixenous Life Cycle Analyzed by Genome Sequencing, Transcriptome Profiling and Co-infection with Leishmania donovani.</title>
        <authorList>
            <person name="Kraeva N."/>
            <person name="Butenko A."/>
            <person name="Hlavacova J."/>
            <person name="Kostygov A."/>
            <person name="Myskova J."/>
            <person name="Grybchuk D."/>
            <person name="Lestinova T."/>
            <person name="Votypka J."/>
            <person name="Volf P."/>
            <person name="Opperdoes F."/>
            <person name="Flegontov P."/>
            <person name="Lukes J."/>
            <person name="Yurchenko V."/>
        </authorList>
    </citation>
    <scope>NUCLEOTIDE SEQUENCE [LARGE SCALE GENOMIC DNA]</scope>
    <source>
        <strain evidence="2 3">ATCC 30220</strain>
    </source>
</reference>
<dbReference type="OMA" id="AKDSHLM"/>
<proteinExistence type="predicted"/>
<keyword evidence="3" id="KW-1185">Reference proteome</keyword>
<accession>A0A0N1I411</accession>
<dbReference type="OrthoDB" id="266207at2759"/>
<comment type="caution">
    <text evidence="2">The sequence shown here is derived from an EMBL/GenBank/DDBJ whole genome shotgun (WGS) entry which is preliminary data.</text>
</comment>
<feature type="region of interest" description="Disordered" evidence="1">
    <location>
        <begin position="218"/>
        <end position="255"/>
    </location>
</feature>
<dbReference type="AlphaFoldDB" id="A0A0N1I411"/>
<sequence length="372" mass="39560">MSADSSTGVSAEEAFNVYRLKANPTWVRFGPRVALTKEVSNTTASSFSASTRQTASTYRGASAGISPDTSQVDKGSRRRSHCDEMSPHLSLAFPDASFRREEAEALVAAGTEAALRHERHLMQQRGRQSAQRATRASVSAASSIVNPSRSIDCTSCASYASGHDARSTCPSEAMIASSYQGIRPSGRFTNFGSSSFLRDCTNLAAEHRGIKVARNDAHASRASVGGAHRSDIQESSTHSLCEPGSTAQTETPRHSHISLTITPSSVSRAAATHLSGPAAFVHVEGPMDSLYVPLRRPAPQNCEATRQHFNIFETANSAHVGPRRGSGATRAPVQACAVQSQHEALSTARLERGCVPAPDAYQTSNNLYGQGC</sequence>
<name>A0A0N1I411_LEPSE</name>
<protein>
    <submittedName>
        <fullName evidence="2">Uncharacterized protein</fullName>
    </submittedName>
</protein>
<dbReference type="EMBL" id="LJSK01000111">
    <property type="protein sequence ID" value="KPI86905.1"/>
    <property type="molecule type" value="Genomic_DNA"/>
</dbReference>
<dbReference type="Proteomes" id="UP000038009">
    <property type="component" value="Unassembled WGS sequence"/>
</dbReference>
<evidence type="ECO:0000313" key="2">
    <source>
        <dbReference type="EMBL" id="KPI86905.1"/>
    </source>
</evidence>
<feature type="compositionally biased region" description="Polar residues" evidence="1">
    <location>
        <begin position="233"/>
        <end position="250"/>
    </location>
</feature>